<dbReference type="InterPro" id="IPR011763">
    <property type="entry name" value="COA_CT_C"/>
</dbReference>
<sequence length="317" mass="35707">MEYLEFELPIKELEDQLQKCEIIGKESEVDVTETCKQIEKKLIATKKEIYKNLTPWQRVQMSRHPSRPYTLDYIKALCGDSFLELHGDRSFKDDKAMIGGLGKIGDQSFMFIGQQKGYNTKTRQFRNFGMANPEGYRKALRLMKSAEKFGIPVVTLLDTPGAYPGLEAEERGQGEAIARNILEMTRLKVPIITIVIGEGASGGALGIGVGDKVLMLENTWYSVISPESCSSILWRSWEYKEQAADALKLTAKDMKKQGIVDEIIKEPIGGAHSDREKTYLAVKSAILKTFDELKNLSPKDLVNKRQEKYLEIGVFKG</sequence>
<evidence type="ECO:0000256" key="9">
    <source>
        <dbReference type="ARBA" id="ARBA00049152"/>
    </source>
</evidence>
<protein>
    <recommendedName>
        <fullName evidence="10">Acetyl-coenzyme A carboxylase carboxyl transferase subunit alpha</fullName>
        <shortName evidence="10">ACCase subunit alpha</shortName>
        <shortName evidence="10">Acetyl-CoA carboxylase carboxyltransferase subunit alpha</shortName>
        <ecNumber evidence="10">2.1.3.15</ecNumber>
    </recommendedName>
</protein>
<dbReference type="InterPro" id="IPR029045">
    <property type="entry name" value="ClpP/crotonase-like_dom_sf"/>
</dbReference>
<name>A0A917GXE9_9FLAO</name>
<dbReference type="Pfam" id="PF03255">
    <property type="entry name" value="ACCA"/>
    <property type="match status" value="1"/>
</dbReference>
<dbReference type="Proteomes" id="UP000625976">
    <property type="component" value="Unassembled WGS sequence"/>
</dbReference>
<dbReference type="NCBIfam" id="NF041504">
    <property type="entry name" value="AccA_sub"/>
    <property type="match status" value="1"/>
</dbReference>
<keyword evidence="5 10" id="KW-0276">Fatty acid metabolism</keyword>
<dbReference type="NCBIfam" id="TIGR00513">
    <property type="entry name" value="accA"/>
    <property type="match status" value="1"/>
</dbReference>
<dbReference type="PRINTS" id="PR01069">
    <property type="entry name" value="ACCCTRFRASEA"/>
</dbReference>
<evidence type="ECO:0000256" key="1">
    <source>
        <dbReference type="ARBA" id="ARBA00004956"/>
    </source>
</evidence>
<dbReference type="InterPro" id="IPR001095">
    <property type="entry name" value="Acetyl_CoA_COase_a_su"/>
</dbReference>
<comment type="subunit">
    <text evidence="10">Acetyl-CoA carboxylase is a heterohexamer composed of biotin carboxyl carrier protein (AccB), biotin carboxylase (AccC) and two subunits each of ACCase subunit alpha (AccA) and ACCase subunit beta (AccD).</text>
</comment>
<evidence type="ECO:0000256" key="8">
    <source>
        <dbReference type="ARBA" id="ARBA00023160"/>
    </source>
</evidence>
<dbReference type="HAMAP" id="MF_00823">
    <property type="entry name" value="AcetylCoA_CT_alpha"/>
    <property type="match status" value="1"/>
</dbReference>
<dbReference type="NCBIfam" id="NF004344">
    <property type="entry name" value="PRK05724.1"/>
    <property type="match status" value="1"/>
</dbReference>
<dbReference type="PROSITE" id="PS50989">
    <property type="entry name" value="COA_CT_CTER"/>
    <property type="match status" value="1"/>
</dbReference>
<evidence type="ECO:0000256" key="7">
    <source>
        <dbReference type="ARBA" id="ARBA00023098"/>
    </source>
</evidence>
<keyword evidence="4 10" id="KW-0547">Nucleotide-binding</keyword>
<dbReference type="EMBL" id="BMFQ01000004">
    <property type="protein sequence ID" value="GGG60349.1"/>
    <property type="molecule type" value="Genomic_DNA"/>
</dbReference>
<keyword evidence="3 10" id="KW-0808">Transferase</keyword>
<keyword evidence="2 10" id="KW-0444">Lipid biosynthesis</keyword>
<dbReference type="PANTHER" id="PTHR42853">
    <property type="entry name" value="ACETYL-COENZYME A CARBOXYLASE CARBOXYL TRANSFERASE SUBUNIT ALPHA"/>
    <property type="match status" value="1"/>
</dbReference>
<keyword evidence="7 10" id="KW-0443">Lipid metabolism</keyword>
<comment type="catalytic activity">
    <reaction evidence="9 10">
        <text>N(6)-carboxybiotinyl-L-lysyl-[protein] + acetyl-CoA = N(6)-biotinyl-L-lysyl-[protein] + malonyl-CoA</text>
        <dbReference type="Rhea" id="RHEA:54728"/>
        <dbReference type="Rhea" id="RHEA-COMP:10505"/>
        <dbReference type="Rhea" id="RHEA-COMP:10506"/>
        <dbReference type="ChEBI" id="CHEBI:57288"/>
        <dbReference type="ChEBI" id="CHEBI:57384"/>
        <dbReference type="ChEBI" id="CHEBI:83144"/>
        <dbReference type="ChEBI" id="CHEBI:83145"/>
        <dbReference type="EC" id="2.1.3.15"/>
    </reaction>
</comment>
<comment type="pathway">
    <text evidence="1 10">Lipid metabolism; malonyl-CoA biosynthesis; malonyl-CoA from acetyl-CoA: step 1/1.</text>
</comment>
<evidence type="ECO:0000256" key="3">
    <source>
        <dbReference type="ARBA" id="ARBA00022679"/>
    </source>
</evidence>
<feature type="domain" description="CoA carboxyltransferase C-terminal" evidence="11">
    <location>
        <begin position="37"/>
        <end position="292"/>
    </location>
</feature>
<evidence type="ECO:0000313" key="12">
    <source>
        <dbReference type="EMBL" id="GGG60349.1"/>
    </source>
</evidence>
<keyword evidence="6 10" id="KW-0067">ATP-binding</keyword>
<dbReference type="AlphaFoldDB" id="A0A917GXE9"/>
<evidence type="ECO:0000259" key="11">
    <source>
        <dbReference type="PROSITE" id="PS50989"/>
    </source>
</evidence>
<keyword evidence="10" id="KW-0963">Cytoplasm</keyword>
<dbReference type="SUPFAM" id="SSF52096">
    <property type="entry name" value="ClpP/crotonase"/>
    <property type="match status" value="1"/>
</dbReference>
<dbReference type="GO" id="GO:0006633">
    <property type="term" value="P:fatty acid biosynthetic process"/>
    <property type="evidence" value="ECO:0007669"/>
    <property type="project" value="UniProtKB-KW"/>
</dbReference>
<evidence type="ECO:0000256" key="5">
    <source>
        <dbReference type="ARBA" id="ARBA00022832"/>
    </source>
</evidence>
<gene>
    <name evidence="10 12" type="primary">accA</name>
    <name evidence="12" type="ORF">GCM10010976_33900</name>
</gene>
<evidence type="ECO:0000256" key="2">
    <source>
        <dbReference type="ARBA" id="ARBA00022516"/>
    </source>
</evidence>
<keyword evidence="8 10" id="KW-0275">Fatty acid biosynthesis</keyword>
<proteinExistence type="inferred from homology"/>
<dbReference type="GO" id="GO:0016743">
    <property type="term" value="F:carboxyl- or carbamoyltransferase activity"/>
    <property type="evidence" value="ECO:0007669"/>
    <property type="project" value="UniProtKB-UniRule"/>
</dbReference>
<organism evidence="12 13">
    <name type="scientific">Bizionia arctica</name>
    <dbReference type="NCBI Taxonomy" id="1495645"/>
    <lineage>
        <taxon>Bacteria</taxon>
        <taxon>Pseudomonadati</taxon>
        <taxon>Bacteroidota</taxon>
        <taxon>Flavobacteriia</taxon>
        <taxon>Flavobacteriales</taxon>
        <taxon>Flavobacteriaceae</taxon>
        <taxon>Bizionia</taxon>
    </lineage>
</organism>
<dbReference type="GO" id="GO:0009317">
    <property type="term" value="C:acetyl-CoA carboxylase complex"/>
    <property type="evidence" value="ECO:0007669"/>
    <property type="project" value="InterPro"/>
</dbReference>
<dbReference type="PANTHER" id="PTHR42853:SF3">
    <property type="entry name" value="ACETYL-COENZYME A CARBOXYLASE CARBOXYL TRANSFERASE SUBUNIT ALPHA, CHLOROPLASTIC"/>
    <property type="match status" value="1"/>
</dbReference>
<comment type="subcellular location">
    <subcellularLocation>
        <location evidence="10">Cytoplasm</location>
    </subcellularLocation>
</comment>
<dbReference type="EC" id="2.1.3.15" evidence="10"/>
<reference evidence="12" key="2">
    <citation type="submission" date="2020-09" db="EMBL/GenBank/DDBJ databases">
        <authorList>
            <person name="Sun Q."/>
            <person name="Zhou Y."/>
        </authorList>
    </citation>
    <scope>NUCLEOTIDE SEQUENCE</scope>
    <source>
        <strain evidence="12">CGMCC 1.12751</strain>
    </source>
</reference>
<dbReference type="Gene3D" id="3.90.226.10">
    <property type="entry name" value="2-enoyl-CoA Hydratase, Chain A, domain 1"/>
    <property type="match status" value="1"/>
</dbReference>
<evidence type="ECO:0000256" key="10">
    <source>
        <dbReference type="HAMAP-Rule" id="MF_00823"/>
    </source>
</evidence>
<dbReference type="RefSeq" id="WP_188467043.1">
    <property type="nucleotide sequence ID" value="NZ_BMFQ01000004.1"/>
</dbReference>
<comment type="similarity">
    <text evidence="10">Belongs to the AccA family.</text>
</comment>
<dbReference type="GO" id="GO:0003989">
    <property type="term" value="F:acetyl-CoA carboxylase activity"/>
    <property type="evidence" value="ECO:0007669"/>
    <property type="project" value="InterPro"/>
</dbReference>
<evidence type="ECO:0000256" key="6">
    <source>
        <dbReference type="ARBA" id="ARBA00022840"/>
    </source>
</evidence>
<accession>A0A917GXE9</accession>
<dbReference type="GO" id="GO:0005524">
    <property type="term" value="F:ATP binding"/>
    <property type="evidence" value="ECO:0007669"/>
    <property type="project" value="UniProtKB-KW"/>
</dbReference>
<reference evidence="12" key="1">
    <citation type="journal article" date="2014" name="Int. J. Syst. Evol. Microbiol.">
        <title>Complete genome sequence of Corynebacterium casei LMG S-19264T (=DSM 44701T), isolated from a smear-ripened cheese.</title>
        <authorList>
            <consortium name="US DOE Joint Genome Institute (JGI-PGF)"/>
            <person name="Walter F."/>
            <person name="Albersmeier A."/>
            <person name="Kalinowski J."/>
            <person name="Ruckert C."/>
        </authorList>
    </citation>
    <scope>NUCLEOTIDE SEQUENCE</scope>
    <source>
        <strain evidence="12">CGMCC 1.12751</strain>
    </source>
</reference>
<evidence type="ECO:0000313" key="13">
    <source>
        <dbReference type="Proteomes" id="UP000625976"/>
    </source>
</evidence>
<keyword evidence="13" id="KW-1185">Reference proteome</keyword>
<comment type="caution">
    <text evidence="12">The sequence shown here is derived from an EMBL/GenBank/DDBJ whole genome shotgun (WGS) entry which is preliminary data.</text>
</comment>
<evidence type="ECO:0000256" key="4">
    <source>
        <dbReference type="ARBA" id="ARBA00022741"/>
    </source>
</evidence>
<dbReference type="GO" id="GO:2001295">
    <property type="term" value="P:malonyl-CoA biosynthetic process"/>
    <property type="evidence" value="ECO:0007669"/>
    <property type="project" value="UniProtKB-UniRule"/>
</dbReference>
<comment type="function">
    <text evidence="10">Component of the acetyl coenzyme A carboxylase (ACC) complex. First, biotin carboxylase catalyzes the carboxylation of biotin on its carrier protein (BCCP) and then the CO(2) group is transferred by the carboxyltransferase to acetyl-CoA to form malonyl-CoA.</text>
</comment>